<evidence type="ECO:0000256" key="5">
    <source>
        <dbReference type="ARBA" id="ARBA00022692"/>
    </source>
</evidence>
<keyword evidence="5 10" id="KW-0812">Transmembrane</keyword>
<organism evidence="11 12">
    <name type="scientific">Tissierella simiarum</name>
    <dbReference type="NCBI Taxonomy" id="2841534"/>
    <lineage>
        <taxon>Bacteria</taxon>
        <taxon>Bacillati</taxon>
        <taxon>Bacillota</taxon>
        <taxon>Tissierellia</taxon>
        <taxon>Tissierellales</taxon>
        <taxon>Tissierellaceae</taxon>
        <taxon>Tissierella</taxon>
    </lineage>
</organism>
<feature type="transmembrane region" description="Helical" evidence="10">
    <location>
        <begin position="256"/>
        <end position="273"/>
    </location>
</feature>
<feature type="transmembrane region" description="Helical" evidence="10">
    <location>
        <begin position="232"/>
        <end position="250"/>
    </location>
</feature>
<dbReference type="PANTHER" id="PTHR30578">
    <property type="entry name" value="ELECTRON TRANSPORT COMPLEX PROTEIN RNFD"/>
    <property type="match status" value="1"/>
</dbReference>
<keyword evidence="2 10" id="KW-0597">Phosphoprotein</keyword>
<reference evidence="11 12" key="1">
    <citation type="submission" date="2021-06" db="EMBL/GenBank/DDBJ databases">
        <authorList>
            <person name="Sun Q."/>
            <person name="Li D."/>
        </authorList>
    </citation>
    <scope>NUCLEOTIDE SEQUENCE [LARGE SCALE GENOMIC DNA]</scope>
    <source>
        <strain evidence="11 12">MSJ-40</strain>
    </source>
</reference>
<dbReference type="InterPro" id="IPR004338">
    <property type="entry name" value="NqrB/RnfD"/>
</dbReference>
<dbReference type="HAMAP" id="MF_00462">
    <property type="entry name" value="RsxD_RnfD"/>
    <property type="match status" value="1"/>
</dbReference>
<feature type="modified residue" description="FMN phosphoryl threonine" evidence="10">
    <location>
        <position position="169"/>
    </location>
</feature>
<keyword evidence="9 10" id="KW-0472">Membrane</keyword>
<proteinExistence type="inferred from homology"/>
<evidence type="ECO:0000256" key="7">
    <source>
        <dbReference type="ARBA" id="ARBA00022982"/>
    </source>
</evidence>
<evidence type="ECO:0000256" key="3">
    <source>
        <dbReference type="ARBA" id="ARBA00022630"/>
    </source>
</evidence>
<dbReference type="EMBL" id="JAHLPM010000023">
    <property type="protein sequence ID" value="MBU5440039.1"/>
    <property type="molecule type" value="Genomic_DNA"/>
</dbReference>
<comment type="cofactor">
    <cofactor evidence="10">
        <name>FMN</name>
        <dbReference type="ChEBI" id="CHEBI:58210"/>
    </cofactor>
</comment>
<keyword evidence="8 10" id="KW-1133">Transmembrane helix</keyword>
<protein>
    <recommendedName>
        <fullName evidence="10">Ion-translocating oxidoreductase complex subunit D</fullName>
        <ecNumber evidence="10">7.-.-.-</ecNumber>
    </recommendedName>
    <alternativeName>
        <fullName evidence="10">Rnf electron transport complex subunit D</fullName>
    </alternativeName>
</protein>
<sequence>MEGKVINSSKTDTAVLDNMLIVSSSPHIRSNESVKRIMLDVVIALIPAIIGSVYFFGINALKLILISIASSIFFEATIQKLFKKEITINDYSAVITGILIAFNLPANAPWWIPVIGSAFGIIVVKQFFGGLGSNFMNPALASRAMLLASWPTIMSSFVSPGPDAVTAATPLSIMKYGMADAGASATVAEAGASLPAVKDMFIGNIGGALGETSALLLLIGAAYLIIRKVISWKTPFAYLATTFVMLLVLGVETEHLMYHMLGGGLILGAFYMATDYSSSPVTPMGQLIFGIGAGVLTALIRIKGGFPEGVSYSILLMNVATPLIEKFTSPKVFGEVK</sequence>
<comment type="subunit">
    <text evidence="10">The complex is composed of six subunits: RnfA, RnfB, RnfC, RnfD, RnfE and RnfG.</text>
</comment>
<dbReference type="NCBIfam" id="TIGR01946">
    <property type="entry name" value="rnfD"/>
    <property type="match status" value="1"/>
</dbReference>
<comment type="caution">
    <text evidence="11">The sequence shown here is derived from an EMBL/GenBank/DDBJ whole genome shotgun (WGS) entry which is preliminary data.</text>
</comment>
<accession>A0ABS6EAS7</accession>
<keyword evidence="10" id="KW-1003">Cell membrane</keyword>
<dbReference type="PANTHER" id="PTHR30578:SF0">
    <property type="entry name" value="ION-TRANSLOCATING OXIDOREDUCTASE COMPLEX SUBUNIT D"/>
    <property type="match status" value="1"/>
</dbReference>
<comment type="similarity">
    <text evidence="10">Belongs to the NqrB/RnfD family.</text>
</comment>
<feature type="transmembrane region" description="Helical" evidence="10">
    <location>
        <begin position="201"/>
        <end position="225"/>
    </location>
</feature>
<evidence type="ECO:0000313" key="11">
    <source>
        <dbReference type="EMBL" id="MBU5440039.1"/>
    </source>
</evidence>
<gene>
    <name evidence="10" type="primary">rnfD</name>
    <name evidence="11" type="ORF">KQI42_18685</name>
</gene>
<dbReference type="RefSeq" id="WP_216521979.1">
    <property type="nucleotide sequence ID" value="NZ_JAHLPM010000023.1"/>
</dbReference>
<evidence type="ECO:0000256" key="2">
    <source>
        <dbReference type="ARBA" id="ARBA00022553"/>
    </source>
</evidence>
<keyword evidence="7 10" id="KW-0249">Electron transport</keyword>
<evidence type="ECO:0000256" key="4">
    <source>
        <dbReference type="ARBA" id="ARBA00022643"/>
    </source>
</evidence>
<evidence type="ECO:0000256" key="6">
    <source>
        <dbReference type="ARBA" id="ARBA00022967"/>
    </source>
</evidence>
<dbReference type="EC" id="7.-.-.-" evidence="10"/>
<keyword evidence="1 10" id="KW-0813">Transport</keyword>
<dbReference type="InterPro" id="IPR011303">
    <property type="entry name" value="RnfD_bac"/>
</dbReference>
<keyword evidence="3 10" id="KW-0285">Flavoprotein</keyword>
<keyword evidence="6 10" id="KW-1278">Translocase</keyword>
<comment type="function">
    <text evidence="10">Part of a membrane-bound complex that couples electron transfer with translocation of ions across the membrane.</text>
</comment>
<feature type="transmembrane region" description="Helical" evidence="10">
    <location>
        <begin position="37"/>
        <end position="57"/>
    </location>
</feature>
<feature type="transmembrane region" description="Helical" evidence="10">
    <location>
        <begin position="285"/>
        <end position="302"/>
    </location>
</feature>
<evidence type="ECO:0000256" key="9">
    <source>
        <dbReference type="ARBA" id="ARBA00023136"/>
    </source>
</evidence>
<comment type="subcellular location">
    <subcellularLocation>
        <location evidence="10">Cell membrane</location>
        <topology evidence="10">Multi-pass membrane protein</topology>
    </subcellularLocation>
</comment>
<feature type="transmembrane region" description="Helical" evidence="10">
    <location>
        <begin position="140"/>
        <end position="158"/>
    </location>
</feature>
<feature type="transmembrane region" description="Helical" evidence="10">
    <location>
        <begin position="88"/>
        <end position="104"/>
    </location>
</feature>
<evidence type="ECO:0000256" key="1">
    <source>
        <dbReference type="ARBA" id="ARBA00022448"/>
    </source>
</evidence>
<evidence type="ECO:0000256" key="8">
    <source>
        <dbReference type="ARBA" id="ARBA00022989"/>
    </source>
</evidence>
<dbReference type="Pfam" id="PF03116">
    <property type="entry name" value="NQR2_RnfD_RnfE"/>
    <property type="match status" value="1"/>
</dbReference>
<feature type="transmembrane region" description="Helical" evidence="10">
    <location>
        <begin position="110"/>
        <end position="128"/>
    </location>
</feature>
<keyword evidence="12" id="KW-1185">Reference proteome</keyword>
<keyword evidence="4 10" id="KW-0288">FMN</keyword>
<dbReference type="Proteomes" id="UP000749471">
    <property type="component" value="Unassembled WGS sequence"/>
</dbReference>
<evidence type="ECO:0000313" key="12">
    <source>
        <dbReference type="Proteomes" id="UP000749471"/>
    </source>
</evidence>
<evidence type="ECO:0000256" key="10">
    <source>
        <dbReference type="HAMAP-Rule" id="MF_00462"/>
    </source>
</evidence>
<name>A0ABS6EAS7_9FIRM</name>